<evidence type="ECO:0000256" key="1">
    <source>
        <dbReference type="SAM" id="MobiDB-lite"/>
    </source>
</evidence>
<gene>
    <name evidence="2" type="ORF">SAMN05660349_01154</name>
</gene>
<organism evidence="2 3">
    <name type="scientific">Parabacteroides chartae</name>
    <dbReference type="NCBI Taxonomy" id="1037355"/>
    <lineage>
        <taxon>Bacteria</taxon>
        <taxon>Pseudomonadati</taxon>
        <taxon>Bacteroidota</taxon>
        <taxon>Bacteroidia</taxon>
        <taxon>Bacteroidales</taxon>
        <taxon>Tannerellaceae</taxon>
        <taxon>Parabacteroides</taxon>
    </lineage>
</organism>
<dbReference type="EMBL" id="FUYQ01000006">
    <property type="protein sequence ID" value="SKB43614.1"/>
    <property type="molecule type" value="Genomic_DNA"/>
</dbReference>
<feature type="region of interest" description="Disordered" evidence="1">
    <location>
        <begin position="148"/>
        <end position="168"/>
    </location>
</feature>
<sequence length="283" mass="31533">MKALNTRYSAKSGLKIGDSDLKYFVKNTNFSGELTSEASSKYKEYIRLKNEADKLARSAEYDAKQNGYNPSKGVQKEYADKLRVLELYRKENEFLIKQGWLAEEGDEGRKSTFETLKQQLQVEEEIYRQQIKADKLRRTVTKGDTDDILLKSSKGSKSNKTTVNPSSGSIAYDQKSLAELKKKFENETNEGVRAGLRKAIELEEIKLKIKIDGSNLEELKSNGIKSTGKSIKGELTSGAIKIKGVDPSVIESNYSYSDSLNTVATQLNTITNLTGEGAAAWVN</sequence>
<keyword evidence="3" id="KW-1185">Reference proteome</keyword>
<evidence type="ECO:0000313" key="2">
    <source>
        <dbReference type="EMBL" id="SKB43614.1"/>
    </source>
</evidence>
<proteinExistence type="predicted"/>
<name>A0A1T5B8J3_9BACT</name>
<dbReference type="AlphaFoldDB" id="A0A1T5B8J3"/>
<feature type="compositionally biased region" description="Low complexity" evidence="1">
    <location>
        <begin position="151"/>
        <end position="160"/>
    </location>
</feature>
<protein>
    <submittedName>
        <fullName evidence="2">Uncharacterized protein</fullName>
    </submittedName>
</protein>
<dbReference type="RefSeq" id="WP_079682788.1">
    <property type="nucleotide sequence ID" value="NZ_FUYQ01000006.1"/>
</dbReference>
<evidence type="ECO:0000313" key="3">
    <source>
        <dbReference type="Proteomes" id="UP000190852"/>
    </source>
</evidence>
<reference evidence="3" key="1">
    <citation type="submission" date="2017-02" db="EMBL/GenBank/DDBJ databases">
        <authorList>
            <person name="Varghese N."/>
            <person name="Submissions S."/>
        </authorList>
    </citation>
    <scope>NUCLEOTIDE SEQUENCE [LARGE SCALE GENOMIC DNA]</scope>
    <source>
        <strain evidence="3">DSM 24967</strain>
    </source>
</reference>
<accession>A0A1T5B8J3</accession>
<dbReference type="Proteomes" id="UP000190852">
    <property type="component" value="Unassembled WGS sequence"/>
</dbReference>